<evidence type="ECO:0000313" key="3">
    <source>
        <dbReference type="EMBL" id="OCC14398.1"/>
    </source>
</evidence>
<evidence type="ECO:0000256" key="2">
    <source>
        <dbReference type="SAM" id="MobiDB-lite"/>
    </source>
</evidence>
<evidence type="ECO:0000313" key="4">
    <source>
        <dbReference type="Proteomes" id="UP000093080"/>
    </source>
</evidence>
<feature type="region of interest" description="Disordered" evidence="2">
    <location>
        <begin position="1"/>
        <end position="28"/>
    </location>
</feature>
<dbReference type="Proteomes" id="UP000093080">
    <property type="component" value="Unassembled WGS sequence"/>
</dbReference>
<organism evidence="3 4">
    <name type="scientific">Dissulfuribacter thermophilus</name>
    <dbReference type="NCBI Taxonomy" id="1156395"/>
    <lineage>
        <taxon>Bacteria</taxon>
        <taxon>Pseudomonadati</taxon>
        <taxon>Thermodesulfobacteriota</taxon>
        <taxon>Dissulfuribacteria</taxon>
        <taxon>Dissulfuribacterales</taxon>
        <taxon>Dissulfuribacteraceae</taxon>
        <taxon>Dissulfuribacter</taxon>
    </lineage>
</organism>
<keyword evidence="1" id="KW-0143">Chaperone</keyword>
<dbReference type="OrthoDB" id="9795302at2"/>
<dbReference type="RefSeq" id="WP_067620044.1">
    <property type="nucleotide sequence ID" value="NZ_MAGO01000012.1"/>
</dbReference>
<comment type="caution">
    <text evidence="3">The sequence shown here is derived from an EMBL/GenBank/DDBJ whole genome shotgun (WGS) entry which is preliminary data.</text>
</comment>
<feature type="compositionally biased region" description="Polar residues" evidence="2">
    <location>
        <begin position="1"/>
        <end position="11"/>
    </location>
</feature>
<dbReference type="PANTHER" id="PTHR34227:SF1">
    <property type="entry name" value="DIMETHYL SULFOXIDE REDUCTASE CHAPERONE-RELATED"/>
    <property type="match status" value="1"/>
</dbReference>
<accession>A0A1B9F382</accession>
<dbReference type="InterPro" id="IPR050289">
    <property type="entry name" value="TorD/DmsD_chaperones"/>
</dbReference>
<dbReference type="AlphaFoldDB" id="A0A1B9F382"/>
<name>A0A1B9F382_9BACT</name>
<dbReference type="STRING" id="1156395.DBT_2127"/>
<dbReference type="PANTHER" id="PTHR34227">
    <property type="entry name" value="CHAPERONE PROTEIN YCDY"/>
    <property type="match status" value="1"/>
</dbReference>
<keyword evidence="4" id="KW-1185">Reference proteome</keyword>
<reference evidence="3 4" key="1">
    <citation type="submission" date="2016-06" db="EMBL/GenBank/DDBJ databases">
        <title>Respiratory ammonification of nitrate coupled to the oxidation of elemental sulfur in deep-sea autotrophic thermophilic bacteria.</title>
        <authorList>
            <person name="Slobodkina G.B."/>
            <person name="Mardanov A.V."/>
            <person name="Ravin N.V."/>
            <person name="Frolova A.A."/>
            <person name="Viryasiv M.B."/>
            <person name="Chernyh N.A."/>
            <person name="Bonch-Osmolovskaya E.A."/>
            <person name="Slobodkin A.I."/>
        </authorList>
    </citation>
    <scope>NUCLEOTIDE SEQUENCE [LARGE SCALE GENOMIC DNA]</scope>
    <source>
        <strain evidence="3 4">S69</strain>
    </source>
</reference>
<dbReference type="SUPFAM" id="SSF89155">
    <property type="entry name" value="TorD-like"/>
    <property type="match status" value="1"/>
</dbReference>
<sequence length="230" mass="26871">MTRSHITVTSSEPDKRHPAPAPGRPQGLDAQHYARLGLYRVLSLAYLYPKDLDWEEYLEILPSVLEENTRILAIDVSDEINILARYIRNMDTEQILVEHTALFINNPLKDPVSPYESVYLEGMVMGTSTLQLQELYEQYGLSVSEKHSYLLADHIALELDFMAILIEKSIEKHDTSMTEQRDFFRKHLGRWAQRFFQDVKKNTNIPYFLSLATTAERFLQYEERLLCRQD</sequence>
<dbReference type="Pfam" id="PF02613">
    <property type="entry name" value="Nitrate_red_del"/>
    <property type="match status" value="1"/>
</dbReference>
<dbReference type="InterPro" id="IPR020945">
    <property type="entry name" value="DMSO/NO3_reduct_chaperone"/>
</dbReference>
<protein>
    <submittedName>
        <fullName evidence="3">Chaperone protein TorD</fullName>
    </submittedName>
</protein>
<proteinExistence type="predicted"/>
<dbReference type="Gene3D" id="1.10.3480.10">
    <property type="entry name" value="TorD-like"/>
    <property type="match status" value="1"/>
</dbReference>
<dbReference type="InterPro" id="IPR036411">
    <property type="entry name" value="TorD-like_sf"/>
</dbReference>
<dbReference type="EMBL" id="MAGO01000012">
    <property type="protein sequence ID" value="OCC14398.1"/>
    <property type="molecule type" value="Genomic_DNA"/>
</dbReference>
<evidence type="ECO:0000256" key="1">
    <source>
        <dbReference type="ARBA" id="ARBA00023186"/>
    </source>
</evidence>
<gene>
    <name evidence="3" type="ORF">DBT_2127</name>
</gene>